<accession>A0A4Y2QXB5</accession>
<dbReference type="OrthoDB" id="8942091at2759"/>
<evidence type="ECO:0000256" key="1">
    <source>
        <dbReference type="SAM" id="Phobius"/>
    </source>
</evidence>
<dbReference type="Gene3D" id="3.30.420.10">
    <property type="entry name" value="Ribonuclease H-like superfamily/Ribonuclease H"/>
    <property type="match status" value="1"/>
</dbReference>
<name>A0A4Y2QXB5_ARAVE</name>
<keyword evidence="1" id="KW-1133">Transmembrane helix</keyword>
<sequence length="102" mass="11521">MVCADIILNVLIAALHIFTSAVMNAEIYRYEVLGPHFQLFRGIIGNNFLLMDNNAYPHHTALLTDKCEDKGIQRMEWPAYFQDGRTCVRSARTSTCITATPT</sequence>
<reference evidence="2 3" key="1">
    <citation type="journal article" date="2019" name="Sci. Rep.">
        <title>Orb-weaving spider Araneus ventricosus genome elucidates the spidroin gene catalogue.</title>
        <authorList>
            <person name="Kono N."/>
            <person name="Nakamura H."/>
            <person name="Ohtoshi R."/>
            <person name="Moran D.A.P."/>
            <person name="Shinohara A."/>
            <person name="Yoshida Y."/>
            <person name="Fujiwara M."/>
            <person name="Mori M."/>
            <person name="Tomita M."/>
            <person name="Arakawa K."/>
        </authorList>
    </citation>
    <scope>NUCLEOTIDE SEQUENCE [LARGE SCALE GENOMIC DNA]</scope>
</reference>
<comment type="caution">
    <text evidence="2">The sequence shown here is derived from an EMBL/GenBank/DDBJ whole genome shotgun (WGS) entry which is preliminary data.</text>
</comment>
<evidence type="ECO:0000313" key="2">
    <source>
        <dbReference type="EMBL" id="GBN68003.1"/>
    </source>
</evidence>
<evidence type="ECO:0000313" key="3">
    <source>
        <dbReference type="Proteomes" id="UP000499080"/>
    </source>
</evidence>
<dbReference type="Proteomes" id="UP000499080">
    <property type="component" value="Unassembled WGS sequence"/>
</dbReference>
<dbReference type="EMBL" id="BGPR01015101">
    <property type="protein sequence ID" value="GBN68003.1"/>
    <property type="molecule type" value="Genomic_DNA"/>
</dbReference>
<dbReference type="InterPro" id="IPR036397">
    <property type="entry name" value="RNaseH_sf"/>
</dbReference>
<keyword evidence="1" id="KW-0472">Membrane</keyword>
<feature type="transmembrane region" description="Helical" evidence="1">
    <location>
        <begin position="6"/>
        <end position="25"/>
    </location>
</feature>
<keyword evidence="3" id="KW-1185">Reference proteome</keyword>
<gene>
    <name evidence="2" type="ORF">AVEN_8131_1</name>
</gene>
<keyword evidence="1" id="KW-0812">Transmembrane</keyword>
<evidence type="ECO:0008006" key="4">
    <source>
        <dbReference type="Google" id="ProtNLM"/>
    </source>
</evidence>
<dbReference type="GO" id="GO:0003676">
    <property type="term" value="F:nucleic acid binding"/>
    <property type="evidence" value="ECO:0007669"/>
    <property type="project" value="InterPro"/>
</dbReference>
<organism evidence="2 3">
    <name type="scientific">Araneus ventricosus</name>
    <name type="common">Orbweaver spider</name>
    <name type="synonym">Epeira ventricosa</name>
    <dbReference type="NCBI Taxonomy" id="182803"/>
    <lineage>
        <taxon>Eukaryota</taxon>
        <taxon>Metazoa</taxon>
        <taxon>Ecdysozoa</taxon>
        <taxon>Arthropoda</taxon>
        <taxon>Chelicerata</taxon>
        <taxon>Arachnida</taxon>
        <taxon>Araneae</taxon>
        <taxon>Araneomorphae</taxon>
        <taxon>Entelegynae</taxon>
        <taxon>Araneoidea</taxon>
        <taxon>Araneidae</taxon>
        <taxon>Araneus</taxon>
    </lineage>
</organism>
<dbReference type="AlphaFoldDB" id="A0A4Y2QXB5"/>
<protein>
    <recommendedName>
        <fullName evidence="4">Tc1-like transposase DDE domain-containing protein</fullName>
    </recommendedName>
</protein>
<proteinExistence type="predicted"/>